<keyword evidence="3" id="KW-0804">Transcription</keyword>
<dbReference type="SUPFAM" id="SSF46955">
    <property type="entry name" value="Putative DNA-binding domain"/>
    <property type="match status" value="1"/>
</dbReference>
<dbReference type="GO" id="GO:0003677">
    <property type="term" value="F:DNA binding"/>
    <property type="evidence" value="ECO:0007669"/>
    <property type="project" value="UniProtKB-KW"/>
</dbReference>
<protein>
    <submittedName>
        <fullName evidence="5">Helix-turn-helix domain-containing protein</fullName>
    </submittedName>
</protein>
<dbReference type="GO" id="GO:0003700">
    <property type="term" value="F:DNA-binding transcription factor activity"/>
    <property type="evidence" value="ECO:0007669"/>
    <property type="project" value="InterPro"/>
</dbReference>
<comment type="caution">
    <text evidence="5">The sequence shown here is derived from an EMBL/GenBank/DDBJ whole genome shotgun (WGS) entry which is preliminary data.</text>
</comment>
<dbReference type="PANTHER" id="PTHR30204">
    <property type="entry name" value="REDOX-CYCLING DRUG-SENSING TRANSCRIPTIONAL ACTIVATOR SOXR"/>
    <property type="match status" value="1"/>
</dbReference>
<organism evidence="5 6">
    <name type="scientific">Bradyrhizobium cytisi</name>
    <dbReference type="NCBI Taxonomy" id="515489"/>
    <lineage>
        <taxon>Bacteria</taxon>
        <taxon>Pseudomonadati</taxon>
        <taxon>Pseudomonadota</taxon>
        <taxon>Alphaproteobacteria</taxon>
        <taxon>Hyphomicrobiales</taxon>
        <taxon>Nitrobacteraceae</taxon>
        <taxon>Bradyrhizobium</taxon>
    </lineage>
</organism>
<evidence type="ECO:0000313" key="6">
    <source>
        <dbReference type="Proteomes" id="UP000324853"/>
    </source>
</evidence>
<evidence type="ECO:0000256" key="1">
    <source>
        <dbReference type="ARBA" id="ARBA00023015"/>
    </source>
</evidence>
<gene>
    <name evidence="5" type="ORF">FXB38_07150</name>
</gene>
<dbReference type="RefSeq" id="WP_148750121.1">
    <property type="nucleotide sequence ID" value="NZ_VSSR01000012.1"/>
</dbReference>
<dbReference type="InterPro" id="IPR047057">
    <property type="entry name" value="MerR_fam"/>
</dbReference>
<dbReference type="PANTHER" id="PTHR30204:SF94">
    <property type="entry name" value="HEAVY METAL-DEPENDENT TRANSCRIPTIONAL REGULATOR HI_0293-RELATED"/>
    <property type="match status" value="1"/>
</dbReference>
<sequence>MRTITPSGAESISIGELSRDSGVNIETIRYYERIKMLPAPPRTASGRRAYGPAEKRTLAFIRRSRDLGFTLEEIRALLVLGGPERASCADVHKIASTHLANVRNKLSDLVKLEAILAETVAQCSDGATPDCPVLDILDAGRHSD</sequence>
<keyword evidence="2" id="KW-0238">DNA-binding</keyword>
<accession>A0A5S4WX23</accession>
<dbReference type="SMART" id="SM00422">
    <property type="entry name" value="HTH_MERR"/>
    <property type="match status" value="1"/>
</dbReference>
<dbReference type="PROSITE" id="PS50937">
    <property type="entry name" value="HTH_MERR_2"/>
    <property type="match status" value="1"/>
</dbReference>
<dbReference type="CDD" id="cd04785">
    <property type="entry name" value="HTH_CadR-PbrR-like"/>
    <property type="match status" value="1"/>
</dbReference>
<dbReference type="InterPro" id="IPR015358">
    <property type="entry name" value="Tscrpt_reg_MerR_DNA-bd"/>
</dbReference>
<evidence type="ECO:0000313" key="5">
    <source>
        <dbReference type="EMBL" id="TYL86632.1"/>
    </source>
</evidence>
<dbReference type="EMBL" id="VSSR01000012">
    <property type="protein sequence ID" value="TYL86632.1"/>
    <property type="molecule type" value="Genomic_DNA"/>
</dbReference>
<dbReference type="InterPro" id="IPR009061">
    <property type="entry name" value="DNA-bd_dom_put_sf"/>
</dbReference>
<dbReference type="OrthoDB" id="9802944at2"/>
<dbReference type="InterPro" id="IPR000551">
    <property type="entry name" value="MerR-type_HTH_dom"/>
</dbReference>
<feature type="domain" description="HTH merR-type" evidence="4">
    <location>
        <begin position="11"/>
        <end position="80"/>
    </location>
</feature>
<name>A0A5S4WX23_9BRAD</name>
<dbReference type="PRINTS" id="PR00040">
    <property type="entry name" value="HTHMERR"/>
</dbReference>
<keyword evidence="1" id="KW-0805">Transcription regulation</keyword>
<reference evidence="5 6" key="1">
    <citation type="submission" date="2019-08" db="EMBL/GenBank/DDBJ databases">
        <title>Bradyrhizobium hipponensis sp. nov., a rhizobium isolated from a Lupinus angustifolius root nodule in Tunisia.</title>
        <authorList>
            <person name="Off K."/>
            <person name="Rejili M."/>
            <person name="Mars M."/>
            <person name="Brachmann A."/>
            <person name="Marin M."/>
        </authorList>
    </citation>
    <scope>NUCLEOTIDE SEQUENCE [LARGE SCALE GENOMIC DNA]</scope>
    <source>
        <strain evidence="5 6">CTAW11</strain>
    </source>
</reference>
<evidence type="ECO:0000259" key="4">
    <source>
        <dbReference type="PROSITE" id="PS50937"/>
    </source>
</evidence>
<keyword evidence="6" id="KW-1185">Reference proteome</keyword>
<dbReference type="AlphaFoldDB" id="A0A5S4WX23"/>
<dbReference type="Pfam" id="PF00376">
    <property type="entry name" value="MerR"/>
    <property type="match status" value="1"/>
</dbReference>
<evidence type="ECO:0000256" key="2">
    <source>
        <dbReference type="ARBA" id="ARBA00023125"/>
    </source>
</evidence>
<dbReference type="Pfam" id="PF09278">
    <property type="entry name" value="MerR-DNA-bind"/>
    <property type="match status" value="1"/>
</dbReference>
<evidence type="ECO:0000256" key="3">
    <source>
        <dbReference type="ARBA" id="ARBA00023163"/>
    </source>
</evidence>
<dbReference type="Gene3D" id="1.10.1660.10">
    <property type="match status" value="1"/>
</dbReference>
<dbReference type="Proteomes" id="UP000324853">
    <property type="component" value="Unassembled WGS sequence"/>
</dbReference>
<proteinExistence type="predicted"/>